<keyword evidence="2" id="KW-0238">DNA-binding</keyword>
<protein>
    <submittedName>
        <fullName evidence="5">HTH-type transcriptional repressor YtrA</fullName>
    </submittedName>
</protein>
<dbReference type="SUPFAM" id="SSF46785">
    <property type="entry name" value="Winged helix' DNA-binding domain"/>
    <property type="match status" value="1"/>
</dbReference>
<dbReference type="InterPro" id="IPR036388">
    <property type="entry name" value="WH-like_DNA-bd_sf"/>
</dbReference>
<organism evidence="5">
    <name type="scientific">Schaalia odontolytica</name>
    <dbReference type="NCBI Taxonomy" id="1660"/>
    <lineage>
        <taxon>Bacteria</taxon>
        <taxon>Bacillati</taxon>
        <taxon>Actinomycetota</taxon>
        <taxon>Actinomycetes</taxon>
        <taxon>Actinomycetales</taxon>
        <taxon>Actinomycetaceae</taxon>
        <taxon>Schaalia</taxon>
    </lineage>
</organism>
<name>A0A6N2R0E8_9ACTO</name>
<dbReference type="SMART" id="SM00345">
    <property type="entry name" value="HTH_GNTR"/>
    <property type="match status" value="1"/>
</dbReference>
<dbReference type="CDD" id="cd07377">
    <property type="entry name" value="WHTH_GntR"/>
    <property type="match status" value="1"/>
</dbReference>
<evidence type="ECO:0000256" key="2">
    <source>
        <dbReference type="ARBA" id="ARBA00023125"/>
    </source>
</evidence>
<feature type="domain" description="HTH gntR-type" evidence="4">
    <location>
        <begin position="7"/>
        <end position="75"/>
    </location>
</feature>
<evidence type="ECO:0000256" key="1">
    <source>
        <dbReference type="ARBA" id="ARBA00023015"/>
    </source>
</evidence>
<dbReference type="Gene3D" id="1.10.10.10">
    <property type="entry name" value="Winged helix-like DNA-binding domain superfamily/Winged helix DNA-binding domain"/>
    <property type="match status" value="1"/>
</dbReference>
<evidence type="ECO:0000259" key="4">
    <source>
        <dbReference type="PROSITE" id="PS50949"/>
    </source>
</evidence>
<dbReference type="GO" id="GO:0003700">
    <property type="term" value="F:DNA-binding transcription factor activity"/>
    <property type="evidence" value="ECO:0007669"/>
    <property type="project" value="InterPro"/>
</dbReference>
<dbReference type="PANTHER" id="PTHR38445:SF6">
    <property type="entry name" value="GNTR-FAMILY TRANSCRIPTIONAL REGULATOR"/>
    <property type="match status" value="1"/>
</dbReference>
<keyword evidence="3" id="KW-0804">Transcription</keyword>
<dbReference type="GO" id="GO:0003677">
    <property type="term" value="F:DNA binding"/>
    <property type="evidence" value="ECO:0007669"/>
    <property type="project" value="UniProtKB-KW"/>
</dbReference>
<dbReference type="EMBL" id="CACRSM010000001">
    <property type="protein sequence ID" value="VYS73928.1"/>
    <property type="molecule type" value="Genomic_DNA"/>
</dbReference>
<reference evidence="5" key="1">
    <citation type="submission" date="2019-11" db="EMBL/GenBank/DDBJ databases">
        <authorList>
            <person name="Feng L."/>
        </authorList>
    </citation>
    <scope>NUCLEOTIDE SEQUENCE</scope>
    <source>
        <strain evidence="5">AodontolyticusLFYP35</strain>
    </source>
</reference>
<accession>A0A6N2R0E8</accession>
<keyword evidence="1" id="KW-0805">Transcription regulation</keyword>
<gene>
    <name evidence="5" type="primary">ytrA_1</name>
    <name evidence="5" type="ORF">AOLFYP35_00110</name>
</gene>
<dbReference type="PANTHER" id="PTHR38445">
    <property type="entry name" value="HTH-TYPE TRANSCRIPTIONAL REPRESSOR YTRA"/>
    <property type="match status" value="1"/>
</dbReference>
<dbReference type="Pfam" id="PF00392">
    <property type="entry name" value="GntR"/>
    <property type="match status" value="1"/>
</dbReference>
<dbReference type="InterPro" id="IPR036390">
    <property type="entry name" value="WH_DNA-bd_sf"/>
</dbReference>
<proteinExistence type="predicted"/>
<dbReference type="PROSITE" id="PS50949">
    <property type="entry name" value="HTH_GNTR"/>
    <property type="match status" value="1"/>
</dbReference>
<sequence length="121" mass="13450">MRIDDTRPIWIQLADSFRGRITDGTWKPGEKIPSVRDLAIEAGTNPNTVQRALSALDEEGLTVPKRTAGRFVATDERALHALRKNDAHLAADAYIRACRSLGIDLEGARALIDQRWDATEK</sequence>
<dbReference type="AlphaFoldDB" id="A0A6N2R0E8"/>
<dbReference type="InterPro" id="IPR000524">
    <property type="entry name" value="Tscrpt_reg_HTH_GntR"/>
</dbReference>
<evidence type="ECO:0000256" key="3">
    <source>
        <dbReference type="ARBA" id="ARBA00023163"/>
    </source>
</evidence>
<evidence type="ECO:0000313" key="5">
    <source>
        <dbReference type="EMBL" id="VYS73928.1"/>
    </source>
</evidence>